<dbReference type="PANTHER" id="PTHR17224:SF1">
    <property type="entry name" value="PEPTIDYL-TRNA HYDROLASE"/>
    <property type="match status" value="1"/>
</dbReference>
<evidence type="ECO:0000256" key="2">
    <source>
        <dbReference type="ARBA" id="ARBA00022555"/>
    </source>
</evidence>
<protein>
    <recommendedName>
        <fullName evidence="6 7">Peptidyl-tRNA hydrolase</fullName>
        <ecNumber evidence="1 7">3.1.1.29</ecNumber>
    </recommendedName>
</protein>
<dbReference type="SUPFAM" id="SSF53178">
    <property type="entry name" value="Peptidyl-tRNA hydrolase-like"/>
    <property type="match status" value="2"/>
</dbReference>
<evidence type="ECO:0000256" key="3">
    <source>
        <dbReference type="ARBA" id="ARBA00022801"/>
    </source>
</evidence>
<dbReference type="GO" id="GO:0000049">
    <property type="term" value="F:tRNA binding"/>
    <property type="evidence" value="ECO:0007669"/>
    <property type="project" value="UniProtKB-KW"/>
</dbReference>
<proteinExistence type="inferred from homology"/>
<dbReference type="OrthoDB" id="9800507at2"/>
<evidence type="ECO:0000256" key="4">
    <source>
        <dbReference type="ARBA" id="ARBA00022884"/>
    </source>
</evidence>
<evidence type="ECO:0000313" key="11">
    <source>
        <dbReference type="Proteomes" id="UP000324924"/>
    </source>
</evidence>
<dbReference type="GO" id="GO:0004045">
    <property type="term" value="F:peptidyl-tRNA hydrolase activity"/>
    <property type="evidence" value="ECO:0007669"/>
    <property type="project" value="UniProtKB-EC"/>
</dbReference>
<keyword evidence="2" id="KW-0820">tRNA-binding</keyword>
<dbReference type="RefSeq" id="WP_148972375.1">
    <property type="nucleotide sequence ID" value="NZ_CP043314.1"/>
</dbReference>
<dbReference type="PROSITE" id="PS01195">
    <property type="entry name" value="PEPT_TRNA_HYDROL_1"/>
    <property type="match status" value="1"/>
</dbReference>
<keyword evidence="4" id="KW-0694">RNA-binding</keyword>
<dbReference type="Pfam" id="PF01195">
    <property type="entry name" value="Pept_tRNA_hydro"/>
    <property type="match status" value="1"/>
</dbReference>
<dbReference type="Proteomes" id="UP000324924">
    <property type="component" value="Chromosome"/>
</dbReference>
<evidence type="ECO:0000256" key="7">
    <source>
        <dbReference type="RuleBase" id="RU000673"/>
    </source>
</evidence>
<comment type="catalytic activity">
    <reaction evidence="7">
        <text>an N-acyl-L-alpha-aminoacyl-tRNA + H2O = an N-acyl-L-amino acid + a tRNA + H(+)</text>
        <dbReference type="Rhea" id="RHEA:54448"/>
        <dbReference type="Rhea" id="RHEA-COMP:10123"/>
        <dbReference type="Rhea" id="RHEA-COMP:13883"/>
        <dbReference type="ChEBI" id="CHEBI:15377"/>
        <dbReference type="ChEBI" id="CHEBI:15378"/>
        <dbReference type="ChEBI" id="CHEBI:59874"/>
        <dbReference type="ChEBI" id="CHEBI:78442"/>
        <dbReference type="ChEBI" id="CHEBI:138191"/>
        <dbReference type="EC" id="3.1.1.29"/>
    </reaction>
</comment>
<comment type="similarity">
    <text evidence="5 8">Belongs to the PTH family.</text>
</comment>
<dbReference type="AlphaFoldDB" id="A0A5C0UIK1"/>
<dbReference type="EMBL" id="CP043314">
    <property type="protein sequence ID" value="QEK39252.1"/>
    <property type="molecule type" value="Genomic_DNA"/>
</dbReference>
<dbReference type="CDD" id="cd00462">
    <property type="entry name" value="PTH"/>
    <property type="match status" value="1"/>
</dbReference>
<dbReference type="PANTHER" id="PTHR17224">
    <property type="entry name" value="PEPTIDYL-TRNA HYDROLASE"/>
    <property type="match status" value="1"/>
</dbReference>
<evidence type="ECO:0000256" key="6">
    <source>
        <dbReference type="ARBA" id="ARBA00050038"/>
    </source>
</evidence>
<keyword evidence="3 7" id="KW-0378">Hydrolase</keyword>
<dbReference type="EC" id="3.1.1.29" evidence="1 7"/>
<dbReference type="NCBIfam" id="TIGR00447">
    <property type="entry name" value="pth"/>
    <property type="match status" value="1"/>
</dbReference>
<accession>A0A5C0UIK1</accession>
<feature type="region of interest" description="Disordered" evidence="9">
    <location>
        <begin position="78"/>
        <end position="98"/>
    </location>
</feature>
<dbReference type="InterPro" id="IPR036416">
    <property type="entry name" value="Pept_tRNA_hydro_sf"/>
</dbReference>
<dbReference type="Gene3D" id="3.40.50.1470">
    <property type="entry name" value="Peptidyl-tRNA hydrolase"/>
    <property type="match status" value="1"/>
</dbReference>
<dbReference type="InterPro" id="IPR018171">
    <property type="entry name" value="Pept_tRNA_hydro_CS"/>
</dbReference>
<evidence type="ECO:0000313" key="10">
    <source>
        <dbReference type="EMBL" id="QEK39252.1"/>
    </source>
</evidence>
<reference evidence="10 11" key="1">
    <citation type="submission" date="2019-08" db="EMBL/GenBank/DDBJ databases">
        <title>Highly reduced genomes of protist endosymbionts show evolutionary convergence.</title>
        <authorList>
            <person name="George E."/>
            <person name="Husnik F."/>
            <person name="Tashyreva D."/>
            <person name="Prokopchuk G."/>
            <person name="Horak A."/>
            <person name="Kwong W.K."/>
            <person name="Lukes J."/>
            <person name="Keeling P.J."/>
        </authorList>
    </citation>
    <scope>NUCLEOTIDE SEQUENCE [LARGE SCALE GENOMIC DNA]</scope>
    <source>
        <strain evidence="10">1604HC</strain>
    </source>
</reference>
<evidence type="ECO:0000256" key="8">
    <source>
        <dbReference type="RuleBase" id="RU004320"/>
    </source>
</evidence>
<sequence length="219" mass="24744">MLKLNEIINLKDYKCLVGLGNIGKEYASTRHNLGFVFLDVMKEKFYSSDFKSNRNYSISSLEITINEVHENIAQEKNSISSEPKSIKNNFTKNSDQNNFPKVQKKHHIDFIKPSTYMNSSGLAVLSYMKNKNVKPEEVLVVHDDLETDEYEIKIKHGGGTAGHKGLKSITSAIGSEYSRVKVGIGHPGHGVAEFVLKAIKMDKWNIAIERWIDSNIKLD</sequence>
<evidence type="ECO:0000256" key="1">
    <source>
        <dbReference type="ARBA" id="ARBA00013260"/>
    </source>
</evidence>
<dbReference type="InterPro" id="IPR001328">
    <property type="entry name" value="Pept_tRNA_hydro"/>
</dbReference>
<evidence type="ECO:0000256" key="9">
    <source>
        <dbReference type="SAM" id="MobiDB-lite"/>
    </source>
</evidence>
<dbReference type="KEGG" id="nabu:FZC36_02360"/>
<keyword evidence="11" id="KW-1185">Reference proteome</keyword>
<organism evidence="10 11">
    <name type="scientific">Candidatus Nesciobacter abundans</name>
    <dbReference type="NCBI Taxonomy" id="2601668"/>
    <lineage>
        <taxon>Bacteria</taxon>
        <taxon>Pseudomonadati</taxon>
        <taxon>Pseudomonadota</taxon>
        <taxon>Alphaproteobacteria</taxon>
        <taxon>Holosporales</taxon>
        <taxon>Holosporaceae</taxon>
        <taxon>Candidatus Nesciobacter</taxon>
    </lineage>
</organism>
<evidence type="ECO:0000256" key="5">
    <source>
        <dbReference type="ARBA" id="ARBA00038063"/>
    </source>
</evidence>
<gene>
    <name evidence="10" type="ORF">FZC36_02360</name>
</gene>
<name>A0A5C0UIK1_9PROT</name>